<dbReference type="OrthoDB" id="3253621at2759"/>
<feature type="non-terminal residue" evidence="1">
    <location>
        <position position="1"/>
    </location>
</feature>
<proteinExistence type="predicted"/>
<dbReference type="EMBL" id="KN831815">
    <property type="protein sequence ID" value="KIM35711.1"/>
    <property type="molecule type" value="Genomic_DNA"/>
</dbReference>
<dbReference type="AlphaFoldDB" id="A0A0C3BWE4"/>
<dbReference type="Gene3D" id="3.60.130.30">
    <property type="match status" value="1"/>
</dbReference>
<evidence type="ECO:0000313" key="2">
    <source>
        <dbReference type="Proteomes" id="UP000053424"/>
    </source>
</evidence>
<gene>
    <name evidence="1" type="ORF">M413DRAFT_58817</name>
</gene>
<accession>A0A0C3BWE4</accession>
<sequence length="176" mass="20044">LNAECLALWNPGFYDYCDAHIKQICEHNPRLIKNFARSAFPTAAFNFGNVRTFKHRDTQNCPFGWCGITALGKFDPRKGGHLILWELKLVIEFPPHSTILIPSAMITHSNTPVAKGDIRNSFTQYCAGGLLRYVNNGFMIDRVLHRKNPAKFREMEAMKATRRQMGLGLFSTLEEL</sequence>
<dbReference type="HOGENOM" id="CLU_031314_0_0_1"/>
<name>A0A0C3BWE4_HEBCY</name>
<reference evidence="2" key="2">
    <citation type="submission" date="2015-01" db="EMBL/GenBank/DDBJ databases">
        <title>Evolutionary Origins and Diversification of the Mycorrhizal Mutualists.</title>
        <authorList>
            <consortium name="DOE Joint Genome Institute"/>
            <consortium name="Mycorrhizal Genomics Consortium"/>
            <person name="Kohler A."/>
            <person name="Kuo A."/>
            <person name="Nagy L.G."/>
            <person name="Floudas D."/>
            <person name="Copeland A."/>
            <person name="Barry K.W."/>
            <person name="Cichocki N."/>
            <person name="Veneault-Fourrey C."/>
            <person name="LaButti K."/>
            <person name="Lindquist E.A."/>
            <person name="Lipzen A."/>
            <person name="Lundell T."/>
            <person name="Morin E."/>
            <person name="Murat C."/>
            <person name="Riley R."/>
            <person name="Ohm R."/>
            <person name="Sun H."/>
            <person name="Tunlid A."/>
            <person name="Henrissat B."/>
            <person name="Grigoriev I.V."/>
            <person name="Hibbett D.S."/>
            <person name="Martin F."/>
        </authorList>
    </citation>
    <scope>NUCLEOTIDE SEQUENCE [LARGE SCALE GENOMIC DNA]</scope>
    <source>
        <strain evidence="2">h7</strain>
    </source>
</reference>
<reference evidence="1 2" key="1">
    <citation type="submission" date="2014-04" db="EMBL/GenBank/DDBJ databases">
        <authorList>
            <consortium name="DOE Joint Genome Institute"/>
            <person name="Kuo A."/>
            <person name="Gay G."/>
            <person name="Dore J."/>
            <person name="Kohler A."/>
            <person name="Nagy L.G."/>
            <person name="Floudas D."/>
            <person name="Copeland A."/>
            <person name="Barry K.W."/>
            <person name="Cichocki N."/>
            <person name="Veneault-Fourrey C."/>
            <person name="LaButti K."/>
            <person name="Lindquist E.A."/>
            <person name="Lipzen A."/>
            <person name="Lundell T."/>
            <person name="Morin E."/>
            <person name="Murat C."/>
            <person name="Sun H."/>
            <person name="Tunlid A."/>
            <person name="Henrissat B."/>
            <person name="Grigoriev I.V."/>
            <person name="Hibbett D.S."/>
            <person name="Martin F."/>
            <person name="Nordberg H.P."/>
            <person name="Cantor M.N."/>
            <person name="Hua S.X."/>
        </authorList>
    </citation>
    <scope>NUCLEOTIDE SEQUENCE [LARGE SCALE GENOMIC DNA]</scope>
    <source>
        <strain evidence="2">h7</strain>
    </source>
</reference>
<evidence type="ECO:0008006" key="3">
    <source>
        <dbReference type="Google" id="ProtNLM"/>
    </source>
</evidence>
<organism evidence="1 2">
    <name type="scientific">Hebeloma cylindrosporum</name>
    <dbReference type="NCBI Taxonomy" id="76867"/>
    <lineage>
        <taxon>Eukaryota</taxon>
        <taxon>Fungi</taxon>
        <taxon>Dikarya</taxon>
        <taxon>Basidiomycota</taxon>
        <taxon>Agaricomycotina</taxon>
        <taxon>Agaricomycetes</taxon>
        <taxon>Agaricomycetidae</taxon>
        <taxon>Agaricales</taxon>
        <taxon>Agaricineae</taxon>
        <taxon>Hymenogastraceae</taxon>
        <taxon>Hebeloma</taxon>
    </lineage>
</organism>
<dbReference type="Proteomes" id="UP000053424">
    <property type="component" value="Unassembled WGS sequence"/>
</dbReference>
<protein>
    <recommendedName>
        <fullName evidence="3">2OGFeDO JBP1/TET oxygenase domain-containing protein</fullName>
    </recommendedName>
</protein>
<feature type="non-terminal residue" evidence="1">
    <location>
        <position position="176"/>
    </location>
</feature>
<evidence type="ECO:0000313" key="1">
    <source>
        <dbReference type="EMBL" id="KIM35711.1"/>
    </source>
</evidence>
<keyword evidence="2" id="KW-1185">Reference proteome</keyword>